<keyword evidence="2" id="KW-0812">Transmembrane</keyword>
<dbReference type="GO" id="GO:0008643">
    <property type="term" value="P:carbohydrate transport"/>
    <property type="evidence" value="ECO:0007669"/>
    <property type="project" value="InterPro"/>
</dbReference>
<dbReference type="GO" id="GO:0015293">
    <property type="term" value="F:symporter activity"/>
    <property type="evidence" value="ECO:0007669"/>
    <property type="project" value="InterPro"/>
</dbReference>
<dbReference type="GeneID" id="14908305"/>
<feature type="transmembrane region" description="Helical" evidence="2">
    <location>
        <begin position="161"/>
        <end position="180"/>
    </location>
</feature>
<name>G0QRK5_ICHMU</name>
<feature type="transmembrane region" description="Helical" evidence="2">
    <location>
        <begin position="126"/>
        <end position="149"/>
    </location>
</feature>
<dbReference type="PANTHER" id="PTHR11328:SF28">
    <property type="entry name" value="MAJOR FACILITATOR SUPERFAMILY DOMAIN-CONTAINING PROTEIN 12"/>
    <property type="match status" value="1"/>
</dbReference>
<dbReference type="InterPro" id="IPR039672">
    <property type="entry name" value="MFS_2"/>
</dbReference>
<dbReference type="OrthoDB" id="1730117at2759"/>
<proteinExistence type="inferred from homology"/>
<evidence type="ECO:0000313" key="4">
    <source>
        <dbReference type="Proteomes" id="UP000008983"/>
    </source>
</evidence>
<dbReference type="eggNOG" id="KOG4830">
    <property type="taxonomic scope" value="Eukaryota"/>
</dbReference>
<keyword evidence="2" id="KW-1133">Transmembrane helix</keyword>
<feature type="transmembrane region" description="Helical" evidence="2">
    <location>
        <begin position="382"/>
        <end position="403"/>
    </location>
</feature>
<dbReference type="STRING" id="857967.G0QRK5"/>
<sequence>MFLDFIIIKVILQLKIIFRQNNKILIYLKNKYGIKINFYFKNKNQFTFFFKENQQYIYLKKYFKNKFFHSYNKKIKFQNIKNEKINIILFFFINRRYSIKKIQIQQLKNRTKQINKLRYINKKQEYAYSLGYFINDLCSACWFNFYLYLLKQVFQLQYASFSMLSGQIFDAFTSPLVGYLSDKTNTKFGKRIPWYICGLIVLFISFFPIFHRYIPIDINTNFQYNTNLQYFYFIFFPSFFNIGWSCIQISHMSLLPQLTCSRIKRDKLNNLRITFTFVANSIIFICGLFIFQFLQDYNYDFEVIGYIVLFLGGFFSILFLFNINERKLSEGCDEKIVLIKYFLQQNKRTLNQTTVFDENKEQEEYYQWFQWMKQKEYYRFGFIYIGCRLYCNIISTMLSFYLINVVQIATQEEIVSKTPIEIAQSPFIIIYYQYYFINFFTKYIKGFREKTSVYSRLNINVFFSIFIKYNKQQDSILSLFYSHFYWDYKGNYSQYFNNTDF</sequence>
<keyword evidence="2" id="KW-0472">Membrane</keyword>
<organism evidence="3 4">
    <name type="scientific">Ichthyophthirius multifiliis</name>
    <name type="common">White spot disease agent</name>
    <name type="synonym">Ich</name>
    <dbReference type="NCBI Taxonomy" id="5932"/>
    <lineage>
        <taxon>Eukaryota</taxon>
        <taxon>Sar</taxon>
        <taxon>Alveolata</taxon>
        <taxon>Ciliophora</taxon>
        <taxon>Intramacronucleata</taxon>
        <taxon>Oligohymenophorea</taxon>
        <taxon>Hymenostomatida</taxon>
        <taxon>Ophryoglenina</taxon>
        <taxon>Ichthyophthirius</taxon>
    </lineage>
</organism>
<dbReference type="RefSeq" id="XP_004035635.1">
    <property type="nucleotide sequence ID" value="XM_004035587.1"/>
</dbReference>
<dbReference type="PANTHER" id="PTHR11328">
    <property type="entry name" value="MAJOR FACILITATOR SUPERFAMILY DOMAIN-CONTAINING PROTEIN"/>
    <property type="match status" value="1"/>
</dbReference>
<feature type="transmembrane region" description="Helical" evidence="2">
    <location>
        <begin position="303"/>
        <end position="321"/>
    </location>
</feature>
<evidence type="ECO:0000256" key="2">
    <source>
        <dbReference type="SAM" id="Phobius"/>
    </source>
</evidence>
<dbReference type="EMBL" id="GL983772">
    <property type="protein sequence ID" value="EGR32149.1"/>
    <property type="molecule type" value="Genomic_DNA"/>
</dbReference>
<accession>G0QRK5</accession>
<dbReference type="Proteomes" id="UP000008983">
    <property type="component" value="Unassembled WGS sequence"/>
</dbReference>
<feature type="transmembrane region" description="Helical" evidence="2">
    <location>
        <begin position="271"/>
        <end position="291"/>
    </location>
</feature>
<keyword evidence="4" id="KW-1185">Reference proteome</keyword>
<evidence type="ECO:0000256" key="1">
    <source>
        <dbReference type="ARBA" id="ARBA00008335"/>
    </source>
</evidence>
<gene>
    <name evidence="3" type="ORF">IMG5_094640</name>
</gene>
<dbReference type="SUPFAM" id="SSF103473">
    <property type="entry name" value="MFS general substrate transporter"/>
    <property type="match status" value="1"/>
</dbReference>
<feature type="transmembrane region" description="Helical" evidence="2">
    <location>
        <begin position="192"/>
        <end position="210"/>
    </location>
</feature>
<comment type="similarity">
    <text evidence="1">Belongs to the major facilitator superfamily.</text>
</comment>
<dbReference type="Gene3D" id="1.20.1250.20">
    <property type="entry name" value="MFS general substrate transporter like domains"/>
    <property type="match status" value="1"/>
</dbReference>
<feature type="transmembrane region" description="Helical" evidence="2">
    <location>
        <begin position="423"/>
        <end position="441"/>
    </location>
</feature>
<dbReference type="InterPro" id="IPR036259">
    <property type="entry name" value="MFS_trans_sf"/>
</dbReference>
<feature type="transmembrane region" description="Helical" evidence="2">
    <location>
        <begin position="230"/>
        <end position="250"/>
    </location>
</feature>
<evidence type="ECO:0000313" key="3">
    <source>
        <dbReference type="EMBL" id="EGR32149.1"/>
    </source>
</evidence>
<reference evidence="3 4" key="1">
    <citation type="submission" date="2011-07" db="EMBL/GenBank/DDBJ databases">
        <authorList>
            <person name="Coyne R."/>
            <person name="Brami D."/>
            <person name="Johnson J."/>
            <person name="Hostetler J."/>
            <person name="Hannick L."/>
            <person name="Clark T."/>
            <person name="Cassidy-Hanley D."/>
            <person name="Inman J."/>
        </authorList>
    </citation>
    <scope>NUCLEOTIDE SEQUENCE [LARGE SCALE GENOMIC DNA]</scope>
    <source>
        <strain evidence="3 4">G5</strain>
    </source>
</reference>
<dbReference type="GO" id="GO:0005886">
    <property type="term" value="C:plasma membrane"/>
    <property type="evidence" value="ECO:0007669"/>
    <property type="project" value="TreeGrafter"/>
</dbReference>
<protein>
    <submittedName>
        <fullName evidence="3">Major facilitator superfamily protein, putative</fullName>
    </submittedName>
</protein>
<dbReference type="AlphaFoldDB" id="G0QRK5"/>
<dbReference type="InParanoid" id="G0QRK5"/>
<dbReference type="Pfam" id="PF13347">
    <property type="entry name" value="MFS_2"/>
    <property type="match status" value="1"/>
</dbReference>